<reference evidence="1" key="1">
    <citation type="submission" date="2023-02" db="EMBL/GenBank/DDBJ databases">
        <title>Genome of toxic invasive species Heracleum sosnowskyi carries increased number of genes despite the absence of recent whole-genome duplications.</title>
        <authorList>
            <person name="Schelkunov M."/>
            <person name="Shtratnikova V."/>
            <person name="Makarenko M."/>
            <person name="Klepikova A."/>
            <person name="Omelchenko D."/>
            <person name="Novikova G."/>
            <person name="Obukhova E."/>
            <person name="Bogdanov V."/>
            <person name="Penin A."/>
            <person name="Logacheva M."/>
        </authorList>
    </citation>
    <scope>NUCLEOTIDE SEQUENCE</scope>
    <source>
        <strain evidence="1">Hsosn_3</strain>
        <tissue evidence="1">Leaf</tissue>
    </source>
</reference>
<keyword evidence="2" id="KW-1185">Reference proteome</keyword>
<name>A0AAD8IGU7_9APIA</name>
<sequence>MLCLTLAMVLGGSAEDVNTPTPKQVGVLIYLRFFFLSVEAFRHEVFIVNIASNASEGQVFGFVDGGSSVRVPFKCTKLYLYCTLYSPSHFWFATIVERNTVLDVDKQEETCSFCAAHVWKHEFKRRHLGPGPKGFSICCGKVKV</sequence>
<dbReference type="EMBL" id="JAUIZM010000005">
    <property type="protein sequence ID" value="KAK1384701.1"/>
    <property type="molecule type" value="Genomic_DNA"/>
</dbReference>
<proteinExistence type="predicted"/>
<accession>A0AAD8IGU7</accession>
<evidence type="ECO:0000313" key="1">
    <source>
        <dbReference type="EMBL" id="KAK1384701.1"/>
    </source>
</evidence>
<dbReference type="Proteomes" id="UP001237642">
    <property type="component" value="Unassembled WGS sequence"/>
</dbReference>
<evidence type="ECO:0000313" key="2">
    <source>
        <dbReference type="Proteomes" id="UP001237642"/>
    </source>
</evidence>
<comment type="caution">
    <text evidence="1">The sequence shown here is derived from an EMBL/GenBank/DDBJ whole genome shotgun (WGS) entry which is preliminary data.</text>
</comment>
<gene>
    <name evidence="1" type="ORF">POM88_022436</name>
</gene>
<protein>
    <submittedName>
        <fullName evidence="1">Uncharacterized protein</fullName>
    </submittedName>
</protein>
<reference evidence="1" key="2">
    <citation type="submission" date="2023-05" db="EMBL/GenBank/DDBJ databases">
        <authorList>
            <person name="Schelkunov M.I."/>
        </authorList>
    </citation>
    <scope>NUCLEOTIDE SEQUENCE</scope>
    <source>
        <strain evidence="1">Hsosn_3</strain>
        <tissue evidence="1">Leaf</tissue>
    </source>
</reference>
<organism evidence="1 2">
    <name type="scientific">Heracleum sosnowskyi</name>
    <dbReference type="NCBI Taxonomy" id="360622"/>
    <lineage>
        <taxon>Eukaryota</taxon>
        <taxon>Viridiplantae</taxon>
        <taxon>Streptophyta</taxon>
        <taxon>Embryophyta</taxon>
        <taxon>Tracheophyta</taxon>
        <taxon>Spermatophyta</taxon>
        <taxon>Magnoliopsida</taxon>
        <taxon>eudicotyledons</taxon>
        <taxon>Gunneridae</taxon>
        <taxon>Pentapetalae</taxon>
        <taxon>asterids</taxon>
        <taxon>campanulids</taxon>
        <taxon>Apiales</taxon>
        <taxon>Apiaceae</taxon>
        <taxon>Apioideae</taxon>
        <taxon>apioid superclade</taxon>
        <taxon>Tordylieae</taxon>
        <taxon>Tordyliinae</taxon>
        <taxon>Heracleum</taxon>
    </lineage>
</organism>
<dbReference type="AlphaFoldDB" id="A0AAD8IGU7"/>